<dbReference type="Proteomes" id="UP000250321">
    <property type="component" value="Unassembled WGS sequence"/>
</dbReference>
<protein>
    <submittedName>
        <fullName evidence="1">Uncharacterized protein</fullName>
    </submittedName>
</protein>
<name>A0A314ZRJ2_PRUYE</name>
<reference evidence="1 2" key="1">
    <citation type="submission" date="2018-02" db="EMBL/GenBank/DDBJ databases">
        <title>Draft genome of wild Prunus yedoensis var. nudiflora.</title>
        <authorList>
            <person name="Baek S."/>
            <person name="Kim J.-H."/>
            <person name="Choi K."/>
            <person name="Kim G.-B."/>
            <person name="Cho A."/>
            <person name="Jang H."/>
            <person name="Shin C.-H."/>
            <person name="Yu H.-J."/>
            <person name="Mun J.-H."/>
        </authorList>
    </citation>
    <scope>NUCLEOTIDE SEQUENCE [LARGE SCALE GENOMIC DNA]</scope>
    <source>
        <strain evidence="2">cv. Jeju island</strain>
        <tissue evidence="1">Leaf</tissue>
    </source>
</reference>
<comment type="caution">
    <text evidence="1">The sequence shown here is derived from an EMBL/GenBank/DDBJ whole genome shotgun (WGS) entry which is preliminary data.</text>
</comment>
<accession>A0A314ZRJ2</accession>
<keyword evidence="2" id="KW-1185">Reference proteome</keyword>
<sequence length="174" mass="18328">MARCFGPAFKDVGTGVCGDTIGAPSPPLVTDTVLSVGQQSWVASRMGKMMCAVNEMVGTCMSAWSIDCLRVGSCGSVVWLCVDADGRVGQGVYGWRMVGRDVCAWGLRNAAWPGPSTTPPPRIALLPTARRLPPMMSSDVIKYHADAAAPPCQLVSDIPSRTGALRPELCEGVC</sequence>
<evidence type="ECO:0000313" key="1">
    <source>
        <dbReference type="EMBL" id="PQQ21290.1"/>
    </source>
</evidence>
<dbReference type="AlphaFoldDB" id="A0A314ZRJ2"/>
<organism evidence="1 2">
    <name type="scientific">Prunus yedoensis var. nudiflora</name>
    <dbReference type="NCBI Taxonomy" id="2094558"/>
    <lineage>
        <taxon>Eukaryota</taxon>
        <taxon>Viridiplantae</taxon>
        <taxon>Streptophyta</taxon>
        <taxon>Embryophyta</taxon>
        <taxon>Tracheophyta</taxon>
        <taxon>Spermatophyta</taxon>
        <taxon>Magnoliopsida</taxon>
        <taxon>eudicotyledons</taxon>
        <taxon>Gunneridae</taxon>
        <taxon>Pentapetalae</taxon>
        <taxon>rosids</taxon>
        <taxon>fabids</taxon>
        <taxon>Rosales</taxon>
        <taxon>Rosaceae</taxon>
        <taxon>Amygdaloideae</taxon>
        <taxon>Amygdaleae</taxon>
        <taxon>Prunus</taxon>
    </lineage>
</organism>
<proteinExistence type="predicted"/>
<evidence type="ECO:0000313" key="2">
    <source>
        <dbReference type="Proteomes" id="UP000250321"/>
    </source>
</evidence>
<gene>
    <name evidence="1" type="ORF">Pyn_31461</name>
</gene>
<dbReference type="EMBL" id="PJQY01000016">
    <property type="protein sequence ID" value="PQQ21290.1"/>
    <property type="molecule type" value="Genomic_DNA"/>
</dbReference>